<name>A0ABU8I512_9SPHI</name>
<organism evidence="3 4">
    <name type="scientific">Sphingobacterium tenebrionis</name>
    <dbReference type="NCBI Taxonomy" id="3111775"/>
    <lineage>
        <taxon>Bacteria</taxon>
        <taxon>Pseudomonadati</taxon>
        <taxon>Bacteroidota</taxon>
        <taxon>Sphingobacteriia</taxon>
        <taxon>Sphingobacteriales</taxon>
        <taxon>Sphingobacteriaceae</taxon>
        <taxon>Sphingobacterium</taxon>
    </lineage>
</organism>
<dbReference type="InterPro" id="IPR052336">
    <property type="entry name" value="MlaD_Phospholipid_Transporter"/>
</dbReference>
<accession>A0ABU8I512</accession>
<feature type="transmembrane region" description="Helical" evidence="1">
    <location>
        <begin position="12"/>
        <end position="31"/>
    </location>
</feature>
<sequence>MATTDRKRSIIVGLFTFIGLIILVAGILVLGTQQNKFSKNLTVTTYFKDVKGLKVGNNVWFSGVKVGIIKEISFESVENVKVVLNVEEKSSQFIRKDVIATLSSDGLIGNAIISLVGGSEAFPQIEDNDVIKSGVSGGMDAMLATLQVNNENLLEITKNFAMLSKQILDGKGTVGALMTDDEIANNLKKTVVSLNGTMTTANAAVNNLLTLSQKLNNNEGLIHDLTTDKEVFASLRQSAAQLQGVTQTASALMANLNETTARLNDKDNAIGVLTNDPEAANEIKQILRNLNMGSAKLDENMEALQSNFLLRGFFKKKAKEEAEAGVDSLKN</sequence>
<keyword evidence="4" id="KW-1185">Reference proteome</keyword>
<proteinExistence type="predicted"/>
<comment type="caution">
    <text evidence="3">The sequence shown here is derived from an EMBL/GenBank/DDBJ whole genome shotgun (WGS) entry which is preliminary data.</text>
</comment>
<evidence type="ECO:0000259" key="2">
    <source>
        <dbReference type="Pfam" id="PF02470"/>
    </source>
</evidence>
<dbReference type="PANTHER" id="PTHR33371">
    <property type="entry name" value="INTERMEMBRANE PHOSPHOLIPID TRANSPORT SYSTEM BINDING PROTEIN MLAD-RELATED"/>
    <property type="match status" value="1"/>
</dbReference>
<dbReference type="Pfam" id="PF02470">
    <property type="entry name" value="MlaD"/>
    <property type="match status" value="1"/>
</dbReference>
<dbReference type="RefSeq" id="WP_099366172.1">
    <property type="nucleotide sequence ID" value="NZ_JAYLLN010000012.1"/>
</dbReference>
<evidence type="ECO:0000256" key="1">
    <source>
        <dbReference type="SAM" id="Phobius"/>
    </source>
</evidence>
<keyword evidence="1" id="KW-0812">Transmembrane</keyword>
<keyword evidence="1" id="KW-0472">Membrane</keyword>
<reference evidence="3 4" key="1">
    <citation type="submission" date="2024-01" db="EMBL/GenBank/DDBJ databases">
        <title>Sphingobacterium tenebrionis sp. nov., a novel endophyte isolated from tenebrio molitor intestines.</title>
        <authorList>
            <person name="Zhang C."/>
        </authorList>
    </citation>
    <scope>NUCLEOTIDE SEQUENCE [LARGE SCALE GENOMIC DNA]</scope>
    <source>
        <strain evidence="3 4">PU5-4</strain>
    </source>
</reference>
<evidence type="ECO:0000313" key="4">
    <source>
        <dbReference type="Proteomes" id="UP001363035"/>
    </source>
</evidence>
<keyword evidence="1" id="KW-1133">Transmembrane helix</keyword>
<dbReference type="PANTHER" id="PTHR33371:SF4">
    <property type="entry name" value="INTERMEMBRANE PHOSPHOLIPID TRANSPORT SYSTEM BINDING PROTEIN MLAD"/>
    <property type="match status" value="1"/>
</dbReference>
<dbReference type="EMBL" id="JAYLLN010000012">
    <property type="protein sequence ID" value="MEI5984588.1"/>
    <property type="molecule type" value="Genomic_DNA"/>
</dbReference>
<dbReference type="Proteomes" id="UP001363035">
    <property type="component" value="Unassembled WGS sequence"/>
</dbReference>
<gene>
    <name evidence="3" type="ORF">VJ786_06725</name>
</gene>
<feature type="domain" description="Mce/MlaD" evidence="2">
    <location>
        <begin position="40"/>
        <end position="117"/>
    </location>
</feature>
<evidence type="ECO:0000313" key="3">
    <source>
        <dbReference type="EMBL" id="MEI5984588.1"/>
    </source>
</evidence>
<dbReference type="InterPro" id="IPR003399">
    <property type="entry name" value="Mce/MlaD"/>
</dbReference>
<protein>
    <submittedName>
        <fullName evidence="3">MlaD family protein</fullName>
    </submittedName>
</protein>